<comment type="similarity">
    <text evidence="4">Belongs to the ABC transporter superfamily. ABCF family. YheS subfamily.</text>
</comment>
<feature type="domain" description="ABC transporter" evidence="8">
    <location>
        <begin position="2"/>
        <end position="248"/>
    </location>
</feature>
<gene>
    <name evidence="9" type="ORF">F3N42_11100</name>
</gene>
<evidence type="ECO:0000259" key="8">
    <source>
        <dbReference type="PROSITE" id="PS50893"/>
    </source>
</evidence>
<reference evidence="9 10" key="1">
    <citation type="submission" date="2019-09" db="EMBL/GenBank/DDBJ databases">
        <title>Wenzhouxiangella sp. Genome sequencing and assembly.</title>
        <authorList>
            <person name="Zhang R."/>
        </authorList>
    </citation>
    <scope>NUCLEOTIDE SEQUENCE [LARGE SCALE GENOMIC DNA]</scope>
    <source>
        <strain evidence="9 10">W260</strain>
    </source>
</reference>
<dbReference type="InterPro" id="IPR027417">
    <property type="entry name" value="P-loop_NTPase"/>
</dbReference>
<dbReference type="GO" id="GO:0005524">
    <property type="term" value="F:ATP binding"/>
    <property type="evidence" value="ECO:0007669"/>
    <property type="project" value="UniProtKB-KW"/>
</dbReference>
<evidence type="ECO:0000256" key="1">
    <source>
        <dbReference type="ARBA" id="ARBA00022737"/>
    </source>
</evidence>
<dbReference type="InterPro" id="IPR003593">
    <property type="entry name" value="AAA+_ATPase"/>
</dbReference>
<dbReference type="SMART" id="SM00382">
    <property type="entry name" value="AAA"/>
    <property type="match status" value="2"/>
</dbReference>
<evidence type="ECO:0000256" key="3">
    <source>
        <dbReference type="ARBA" id="ARBA00022840"/>
    </source>
</evidence>
<accession>A0A5N0T851</accession>
<dbReference type="RefSeq" id="WP_150864536.1">
    <property type="nucleotide sequence ID" value="NZ_VYXP01000006.1"/>
</dbReference>
<proteinExistence type="inferred from homology"/>
<comment type="caution">
    <text evidence="9">The sequence shown here is derived from an EMBL/GenBank/DDBJ whole genome shotgun (WGS) entry which is preliminary data.</text>
</comment>
<dbReference type="InterPro" id="IPR050611">
    <property type="entry name" value="ABCF"/>
</dbReference>
<evidence type="ECO:0000256" key="4">
    <source>
        <dbReference type="ARBA" id="ARBA00061571"/>
    </source>
</evidence>
<feature type="coiled-coil region" evidence="6">
    <location>
        <begin position="564"/>
        <end position="598"/>
    </location>
</feature>
<keyword evidence="1" id="KW-0677">Repeat</keyword>
<keyword evidence="10" id="KW-1185">Reference proteome</keyword>
<dbReference type="AlphaFoldDB" id="A0A5N0T851"/>
<dbReference type="InterPro" id="IPR003439">
    <property type="entry name" value="ABC_transporter-like_ATP-bd"/>
</dbReference>
<dbReference type="CDD" id="cd03221">
    <property type="entry name" value="ABCF_EF-3"/>
    <property type="match status" value="2"/>
</dbReference>
<dbReference type="FunFam" id="3.40.50.300:FF:000011">
    <property type="entry name" value="Putative ABC transporter ATP-binding component"/>
    <property type="match status" value="1"/>
</dbReference>
<evidence type="ECO:0000313" key="9">
    <source>
        <dbReference type="EMBL" id="KAA9130898.1"/>
    </source>
</evidence>
<feature type="domain" description="ABC transporter" evidence="8">
    <location>
        <begin position="315"/>
        <end position="529"/>
    </location>
</feature>
<evidence type="ECO:0000256" key="5">
    <source>
        <dbReference type="ARBA" id="ARBA00069073"/>
    </source>
</evidence>
<dbReference type="EMBL" id="VYXP01000006">
    <property type="protein sequence ID" value="KAA9130898.1"/>
    <property type="molecule type" value="Genomic_DNA"/>
</dbReference>
<evidence type="ECO:0000256" key="2">
    <source>
        <dbReference type="ARBA" id="ARBA00022741"/>
    </source>
</evidence>
<keyword evidence="2" id="KW-0547">Nucleotide-binding</keyword>
<sequence length="640" mass="71116">MIRLQDAALRRGPRILFEGATFQAHAGQRVGVVGANGSGKSSMFALLRGELETDAGEATIGQGLVMAHVRQESPDGGQSALDYVLDGDAELRRVQAGIARAEAGAALCENELHALYESMERIDGYGAEARAGRLLHGLGFAADEVGNPVSSFSGGWRMRLNLAQALMCRSDILLLDEPTNHLDLPAILWLERQLKAYEGILMVISHDRDFLDGVCTRILHIEHQAITAYAGNYTEFEARRAEQLAQQQAMFERQQKDLKHLQSFVDRFRYKASKAKQAQSRLKMMERMQKIAPAHADSPFRFRFMAPERQPQHLLKLEGARLGYGDSVVLDGVGLSISAGDRLGLLGVNGAGKSTLVKALADGATVLGGERVAHRDTHIGYFAQHQLEQLNPDQSPFDHLQRLMPGEREADLRNFLGRFGFSGERIFEPVAPFSGGEKARLVLALMIRQQPNLLLLDEPTNHLDLEMRQALSVALMEYDGALVVIAHDRHLLRSVCDELLIVHDGGVETFDRSLDDYAAWLRERESGGSDAPGDDAAPQPANDTGPRPNRREERRLEAEKRQRLKPLTDRVREVEKQLEKLRGELEKLEQQLADEALYTDGARKDELTELVRRQGEARAAIDDLEWTWLEASEKLEAAAG</sequence>
<protein>
    <recommendedName>
        <fullName evidence="5">Probable ATP-binding protein YheS</fullName>
    </recommendedName>
</protein>
<evidence type="ECO:0000256" key="7">
    <source>
        <dbReference type="SAM" id="MobiDB-lite"/>
    </source>
</evidence>
<dbReference type="Gene3D" id="3.40.50.300">
    <property type="entry name" value="P-loop containing nucleotide triphosphate hydrolases"/>
    <property type="match status" value="2"/>
</dbReference>
<dbReference type="PANTHER" id="PTHR19211:SF14">
    <property type="entry name" value="ATP-BINDING CASSETTE SUB-FAMILY F MEMBER 1"/>
    <property type="match status" value="1"/>
</dbReference>
<dbReference type="Pfam" id="PF12848">
    <property type="entry name" value="ABC_tran_Xtn"/>
    <property type="match status" value="1"/>
</dbReference>
<evidence type="ECO:0000256" key="6">
    <source>
        <dbReference type="SAM" id="Coils"/>
    </source>
</evidence>
<dbReference type="PROSITE" id="PS00211">
    <property type="entry name" value="ABC_TRANSPORTER_1"/>
    <property type="match status" value="2"/>
</dbReference>
<feature type="compositionally biased region" description="Basic and acidic residues" evidence="7">
    <location>
        <begin position="549"/>
        <end position="562"/>
    </location>
</feature>
<dbReference type="Proteomes" id="UP000325372">
    <property type="component" value="Unassembled WGS sequence"/>
</dbReference>
<dbReference type="GO" id="GO:0016887">
    <property type="term" value="F:ATP hydrolysis activity"/>
    <property type="evidence" value="ECO:0007669"/>
    <property type="project" value="InterPro"/>
</dbReference>
<feature type="compositionally biased region" description="Low complexity" evidence="7">
    <location>
        <begin position="528"/>
        <end position="538"/>
    </location>
</feature>
<keyword evidence="3 9" id="KW-0067">ATP-binding</keyword>
<organism evidence="9 10">
    <name type="scientific">Marinihelvus fidelis</name>
    <dbReference type="NCBI Taxonomy" id="2613842"/>
    <lineage>
        <taxon>Bacteria</taxon>
        <taxon>Pseudomonadati</taxon>
        <taxon>Pseudomonadota</taxon>
        <taxon>Gammaproteobacteria</taxon>
        <taxon>Chromatiales</taxon>
        <taxon>Wenzhouxiangellaceae</taxon>
        <taxon>Marinihelvus</taxon>
    </lineage>
</organism>
<keyword evidence="6" id="KW-0175">Coiled coil</keyword>
<dbReference type="FunFam" id="3.40.50.300:FF:002053">
    <property type="entry name" value="ABC transporter ATP-binding protein"/>
    <property type="match status" value="1"/>
</dbReference>
<dbReference type="SUPFAM" id="SSF52540">
    <property type="entry name" value="P-loop containing nucleoside triphosphate hydrolases"/>
    <property type="match status" value="2"/>
</dbReference>
<dbReference type="InterPro" id="IPR032781">
    <property type="entry name" value="ABC_tran_Xtn"/>
</dbReference>
<evidence type="ECO:0000313" key="10">
    <source>
        <dbReference type="Proteomes" id="UP000325372"/>
    </source>
</evidence>
<name>A0A5N0T851_9GAMM</name>
<dbReference type="PROSITE" id="PS50893">
    <property type="entry name" value="ABC_TRANSPORTER_2"/>
    <property type="match status" value="2"/>
</dbReference>
<dbReference type="PANTHER" id="PTHR19211">
    <property type="entry name" value="ATP-BINDING TRANSPORT PROTEIN-RELATED"/>
    <property type="match status" value="1"/>
</dbReference>
<feature type="region of interest" description="Disordered" evidence="7">
    <location>
        <begin position="525"/>
        <end position="562"/>
    </location>
</feature>
<dbReference type="Pfam" id="PF00005">
    <property type="entry name" value="ABC_tran"/>
    <property type="match status" value="2"/>
</dbReference>
<dbReference type="InterPro" id="IPR017871">
    <property type="entry name" value="ABC_transporter-like_CS"/>
</dbReference>